<keyword evidence="1" id="KW-0121">Carboxypeptidase</keyword>
<dbReference type="EMBL" id="AP021858">
    <property type="protein sequence ID" value="BBO23499.1"/>
    <property type="molecule type" value="Genomic_DNA"/>
</dbReference>
<sequence>MRKFRLGVLGAILAGTLAVSSCGGGGVTALATFVGRVLQVETGGPPNPQASVQVGSNSALTSASDGSFQLSVPSGAMTLIVDSLTSTSGVWTFTVPAASGVTDVGDLWIGPERVKVRGTVRDSTTLNPVSGASVEFAGRAATTNASGVFELVDVAYSSSTQTAFWGILGSIRHSSYFKADFSTQPNLAQAGVVEVGDLFLTPLSDPNPPGPPYNIWGIVTAPGGAQGAIVRLKLNSNDIRVYNVGADGKYFFFVVPGDYVVSASKDALTAPDQSATLTQPNEVIRRDFNLQ</sequence>
<evidence type="ECO:0000313" key="2">
    <source>
        <dbReference type="Proteomes" id="UP000662873"/>
    </source>
</evidence>
<dbReference type="AlphaFoldDB" id="A0A809R7P9"/>
<keyword evidence="1" id="KW-0645">Protease</keyword>
<protein>
    <submittedName>
        <fullName evidence="1">Carboxypeptidase regulatory-like domain protein</fullName>
    </submittedName>
</protein>
<dbReference type="GO" id="GO:0004180">
    <property type="term" value="F:carboxypeptidase activity"/>
    <property type="evidence" value="ECO:0007669"/>
    <property type="project" value="UniProtKB-KW"/>
</dbReference>
<name>A0A809R7P9_9BACT</name>
<evidence type="ECO:0000313" key="1">
    <source>
        <dbReference type="EMBL" id="BBO23499.1"/>
    </source>
</evidence>
<keyword evidence="1" id="KW-0378">Hydrolase</keyword>
<dbReference type="SUPFAM" id="SSF49464">
    <property type="entry name" value="Carboxypeptidase regulatory domain-like"/>
    <property type="match status" value="1"/>
</dbReference>
<dbReference type="GO" id="GO:0030246">
    <property type="term" value="F:carbohydrate binding"/>
    <property type="evidence" value="ECO:0007669"/>
    <property type="project" value="InterPro"/>
</dbReference>
<dbReference type="InterPro" id="IPR008969">
    <property type="entry name" value="CarboxyPept-like_regulatory"/>
</dbReference>
<organism evidence="1 2">
    <name type="scientific">Candidatus Nitrosymbiomonas proteolyticus</name>
    <dbReference type="NCBI Taxonomy" id="2608984"/>
    <lineage>
        <taxon>Bacteria</taxon>
        <taxon>Bacillati</taxon>
        <taxon>Armatimonadota</taxon>
        <taxon>Armatimonadota incertae sedis</taxon>
        <taxon>Candidatus Nitrosymbiomonas</taxon>
    </lineage>
</organism>
<dbReference type="Proteomes" id="UP000662873">
    <property type="component" value="Chromosome"/>
</dbReference>
<dbReference type="InterPro" id="IPR013784">
    <property type="entry name" value="Carb-bd-like_fold"/>
</dbReference>
<reference evidence="1" key="1">
    <citation type="journal article" name="DNA Res.">
        <title>The physiological potential of anammox bacteria as revealed by their core genome structure.</title>
        <authorList>
            <person name="Okubo T."/>
            <person name="Toyoda A."/>
            <person name="Fukuhara K."/>
            <person name="Uchiyama I."/>
            <person name="Harigaya Y."/>
            <person name="Kuroiwa M."/>
            <person name="Suzuki T."/>
            <person name="Murakami Y."/>
            <person name="Suwa Y."/>
            <person name="Takami H."/>
        </authorList>
    </citation>
    <scope>NUCLEOTIDE SEQUENCE</scope>
    <source>
        <strain evidence="1">317325-2</strain>
    </source>
</reference>
<dbReference type="KEGG" id="npy:NPRO_10940"/>
<dbReference type="SUPFAM" id="SSF49452">
    <property type="entry name" value="Starch-binding domain-like"/>
    <property type="match status" value="1"/>
</dbReference>
<dbReference type="PROSITE" id="PS51257">
    <property type="entry name" value="PROKAR_LIPOPROTEIN"/>
    <property type="match status" value="1"/>
</dbReference>
<proteinExistence type="predicted"/>
<accession>A0A809R7P9</accession>
<dbReference type="Gene3D" id="2.60.40.1120">
    <property type="entry name" value="Carboxypeptidase-like, regulatory domain"/>
    <property type="match status" value="1"/>
</dbReference>
<gene>
    <name evidence="1" type="ORF">NPRO_10940</name>
</gene>